<dbReference type="NCBIfam" id="TIGR01596">
    <property type="entry name" value="cas3_HD"/>
    <property type="match status" value="1"/>
</dbReference>
<protein>
    <submittedName>
        <fullName evidence="12">CRISPR-associated helicase Cas3</fullName>
    </submittedName>
</protein>
<keyword evidence="5" id="KW-0547">Nucleotide-binding</keyword>
<reference evidence="12 13" key="1">
    <citation type="submission" date="2024-09" db="EMBL/GenBank/DDBJ databases">
        <authorList>
            <person name="Sun Q."/>
            <person name="Mori K."/>
        </authorList>
    </citation>
    <scope>NUCLEOTIDE SEQUENCE [LARGE SCALE GENOMIC DNA]</scope>
    <source>
        <strain evidence="12 13">CCM 8543</strain>
    </source>
</reference>
<evidence type="ECO:0000256" key="7">
    <source>
        <dbReference type="ARBA" id="ARBA00022806"/>
    </source>
</evidence>
<dbReference type="InterPro" id="IPR054712">
    <property type="entry name" value="Cas3-like_dom"/>
</dbReference>
<dbReference type="InterPro" id="IPR014001">
    <property type="entry name" value="Helicase_ATP-bd"/>
</dbReference>
<evidence type="ECO:0000256" key="2">
    <source>
        <dbReference type="ARBA" id="ARBA00009046"/>
    </source>
</evidence>
<keyword evidence="3" id="KW-0540">Nuclease</keyword>
<dbReference type="PANTHER" id="PTHR47963:SF9">
    <property type="entry name" value="CRISPR-ASSOCIATED ENDONUCLEASE_HELICASE CAS3"/>
    <property type="match status" value="1"/>
</dbReference>
<evidence type="ECO:0000313" key="12">
    <source>
        <dbReference type="EMBL" id="MFC0210579.1"/>
    </source>
</evidence>
<gene>
    <name evidence="12" type="primary">cas3</name>
    <name evidence="12" type="ORF">ACFFJ2_19505</name>
</gene>
<dbReference type="InterPro" id="IPR027417">
    <property type="entry name" value="P-loop_NTPase"/>
</dbReference>
<dbReference type="CDD" id="cd17930">
    <property type="entry name" value="DEXHc_cas3"/>
    <property type="match status" value="1"/>
</dbReference>
<dbReference type="PROSITE" id="PS51192">
    <property type="entry name" value="HELICASE_ATP_BIND_1"/>
    <property type="match status" value="1"/>
</dbReference>
<dbReference type="Pfam" id="PF18019">
    <property type="entry name" value="Cas3_HD"/>
    <property type="match status" value="1"/>
</dbReference>
<dbReference type="NCBIfam" id="TIGR01587">
    <property type="entry name" value="cas3_core"/>
    <property type="match status" value="1"/>
</dbReference>
<evidence type="ECO:0000256" key="3">
    <source>
        <dbReference type="ARBA" id="ARBA00022722"/>
    </source>
</evidence>
<organism evidence="12 13">
    <name type="scientific">Chelativorans intermedius</name>
    <dbReference type="NCBI Taxonomy" id="515947"/>
    <lineage>
        <taxon>Bacteria</taxon>
        <taxon>Pseudomonadati</taxon>
        <taxon>Pseudomonadota</taxon>
        <taxon>Alphaproteobacteria</taxon>
        <taxon>Hyphomicrobiales</taxon>
        <taxon>Phyllobacteriaceae</taxon>
        <taxon>Chelativorans</taxon>
    </lineage>
</organism>
<evidence type="ECO:0000256" key="8">
    <source>
        <dbReference type="ARBA" id="ARBA00022840"/>
    </source>
</evidence>
<sequence length="857" mass="92597">MAINLPWGKNRDGTSHHLAHHCGDVAACFEALATLPVIASRLEKVAGRALSQTDVARLAVLAFLHDCGKLHPGFQAKGWPPGLWKGPLHGHVQEGAAIFDAGVRDGQLAHNLQLEHLQRWCNPDLLCAALAHHGRPFEITPAARKGWDDVPINGYDPLAASAEIGALLPRWFPAAFGDDATPLPDRPHFQHHFCGLVSLADWLGSDERSFDYVAELDPDYIGQARQKARQVVASIGLDVAGWHKAIQGRADFATLAPGCKPHPAQQDVGGWPLDDPLVILEAETGSGKTEAALWRFARLFEAGRVDSLYFALPTRAAALQIHTRVNKALQALFGADAPEAVLAVPGYLKAGEAEGQALPDFRVLWTDDADEPRRLARWAAENARRYLAATVAVGTVDQAMLAALQVRHAHLRAAALSRSLLVVDEVHASDRYMSEIQGHLLKMHLARGGHAMLMSATLGAEARTKWLAPRPRGLKLPSLEDAVSTPYPAVWGHRHGLSPAGAVARAKPVLMELVRGWSAQDAAGRAIAAAGRGAKVLVIRNTVKAAVETFAAVQEMGGGTLLWQVKGGPALHHARFAPEDRKLLDKAVEHALSRDSADRPAGGVIVIGTQTLEQSLDVDADLLISDLCPADVLLQRIGRLHRHSLPRPEGFGQPQCMVLSPPEGLDAFAAPKFDNGLGGWKDASNVLQGIYRNLHACELTRRLVAEHREWRIPDMNRLLVEGAVHPDAIARLNAEKGEPWEGYWQDVYGDEIAQAQSGQHLALAVDAPFGAMGLFAADEEKVRTRLGAEGVVLRLAEPVAGPFGEKVSSFTLPAHWSQGIEAEAPVEALADDGVLSLRIGPRVFRYDRQGLCQVKSQ</sequence>
<dbReference type="Pfam" id="PF22590">
    <property type="entry name" value="Cas3-like_C_2"/>
    <property type="match status" value="1"/>
</dbReference>
<dbReference type="EMBL" id="JBHLXD010000063">
    <property type="protein sequence ID" value="MFC0210579.1"/>
    <property type="molecule type" value="Genomic_DNA"/>
</dbReference>
<evidence type="ECO:0000256" key="4">
    <source>
        <dbReference type="ARBA" id="ARBA00022723"/>
    </source>
</evidence>
<keyword evidence="6" id="KW-0378">Hydrolase</keyword>
<dbReference type="Proteomes" id="UP001589755">
    <property type="component" value="Unassembled WGS sequence"/>
</dbReference>
<dbReference type="Gene3D" id="1.10.3210.30">
    <property type="match status" value="1"/>
</dbReference>
<evidence type="ECO:0000313" key="13">
    <source>
        <dbReference type="Proteomes" id="UP001589755"/>
    </source>
</evidence>
<dbReference type="SMART" id="SM00487">
    <property type="entry name" value="DEXDc"/>
    <property type="match status" value="1"/>
</dbReference>
<comment type="similarity">
    <text evidence="1">In the N-terminal section; belongs to the CRISPR-associated nuclease Cas3-HD family.</text>
</comment>
<keyword evidence="13" id="KW-1185">Reference proteome</keyword>
<keyword evidence="8" id="KW-0067">ATP-binding</keyword>
<evidence type="ECO:0000259" key="11">
    <source>
        <dbReference type="PROSITE" id="PS51643"/>
    </source>
</evidence>
<proteinExistence type="inferred from homology"/>
<evidence type="ECO:0000259" key="10">
    <source>
        <dbReference type="PROSITE" id="PS51192"/>
    </source>
</evidence>
<keyword evidence="9" id="KW-0051">Antiviral defense</keyword>
<dbReference type="Gene3D" id="3.40.50.300">
    <property type="entry name" value="P-loop containing nucleotide triphosphate hydrolases"/>
    <property type="match status" value="1"/>
</dbReference>
<evidence type="ECO:0000256" key="6">
    <source>
        <dbReference type="ARBA" id="ARBA00022801"/>
    </source>
</evidence>
<dbReference type="PANTHER" id="PTHR47963">
    <property type="entry name" value="DEAD-BOX ATP-DEPENDENT RNA HELICASE 47, MITOCHONDRIAL"/>
    <property type="match status" value="1"/>
</dbReference>
<keyword evidence="7" id="KW-0347">Helicase</keyword>
<dbReference type="InterPro" id="IPR038257">
    <property type="entry name" value="CRISPR-assoc_Cas3_HD_sf"/>
</dbReference>
<evidence type="ECO:0000256" key="1">
    <source>
        <dbReference type="ARBA" id="ARBA00006847"/>
    </source>
</evidence>
<dbReference type="SUPFAM" id="SSF52540">
    <property type="entry name" value="P-loop containing nucleoside triphosphate hydrolases"/>
    <property type="match status" value="1"/>
</dbReference>
<dbReference type="InterPro" id="IPR006483">
    <property type="entry name" value="CRISPR-assoc_Cas3_HD"/>
</dbReference>
<accession>A0ABV6DD46</accession>
<dbReference type="InterPro" id="IPR011545">
    <property type="entry name" value="DEAD/DEAH_box_helicase_dom"/>
</dbReference>
<comment type="caution">
    <text evidence="12">The sequence shown here is derived from an EMBL/GenBank/DDBJ whole genome shotgun (WGS) entry which is preliminary data.</text>
</comment>
<name>A0ABV6DD46_9HYPH</name>
<evidence type="ECO:0000256" key="5">
    <source>
        <dbReference type="ARBA" id="ARBA00022741"/>
    </source>
</evidence>
<dbReference type="CDD" id="cd09641">
    <property type="entry name" value="Cas3''_I"/>
    <property type="match status" value="1"/>
</dbReference>
<keyword evidence="4" id="KW-0479">Metal-binding</keyword>
<dbReference type="PROSITE" id="PS51643">
    <property type="entry name" value="HD_CAS3"/>
    <property type="match status" value="1"/>
</dbReference>
<dbReference type="Pfam" id="PF00270">
    <property type="entry name" value="DEAD"/>
    <property type="match status" value="1"/>
</dbReference>
<dbReference type="InterPro" id="IPR050547">
    <property type="entry name" value="DEAD_box_RNA_helicases"/>
</dbReference>
<feature type="domain" description="Helicase ATP-binding" evidence="10">
    <location>
        <begin position="278"/>
        <end position="476"/>
    </location>
</feature>
<comment type="similarity">
    <text evidence="2">In the central section; belongs to the CRISPR-associated helicase Cas3 family.</text>
</comment>
<feature type="domain" description="HD Cas3-type" evidence="11">
    <location>
        <begin position="11"/>
        <end position="203"/>
    </location>
</feature>
<evidence type="ECO:0000256" key="9">
    <source>
        <dbReference type="ARBA" id="ARBA00023118"/>
    </source>
</evidence>
<dbReference type="InterPro" id="IPR006474">
    <property type="entry name" value="Helicase_Cas3_CRISPR-ass_core"/>
</dbReference>
<dbReference type="RefSeq" id="WP_261521194.1">
    <property type="nucleotide sequence ID" value="NZ_JAODNW010000016.1"/>
</dbReference>